<dbReference type="Ensembl" id="ENSPANT00000069601.1">
    <property type="protein sequence ID" value="ENSPANP00000051201.1"/>
    <property type="gene ID" value="ENSPANG00000044682.1"/>
</dbReference>
<reference evidence="1" key="2">
    <citation type="submission" date="2025-08" db="UniProtKB">
        <authorList>
            <consortium name="Ensembl"/>
        </authorList>
    </citation>
    <scope>IDENTIFICATION</scope>
</reference>
<dbReference type="Proteomes" id="UP000028761">
    <property type="component" value="Chromosome 1"/>
</dbReference>
<reference evidence="1 2" key="1">
    <citation type="submission" date="2012-03" db="EMBL/GenBank/DDBJ databases">
        <title>Whole Genome Assembly of Papio anubis.</title>
        <authorList>
            <person name="Liu Y.L."/>
            <person name="Abraham K.A."/>
            <person name="Akbar H.A."/>
            <person name="Ali S.A."/>
            <person name="Anosike U.A."/>
            <person name="Aqrawi P.A."/>
            <person name="Arias F.A."/>
            <person name="Attaway T.A."/>
            <person name="Awwad R.A."/>
            <person name="Babu C.B."/>
            <person name="Bandaranaike D.B."/>
            <person name="Battles P.B."/>
            <person name="Bell A.B."/>
            <person name="Beltran B.B."/>
            <person name="Berhane-Mersha D.B."/>
            <person name="Bess C.B."/>
            <person name="Bickham C.B."/>
            <person name="Bolden T.B."/>
            <person name="Carter K.C."/>
            <person name="Chau D.C."/>
            <person name="Chavez A.C."/>
            <person name="Clerc-Blankenburg K.C."/>
            <person name="Coyle M.C."/>
            <person name="Dao M.D."/>
            <person name="Davila M.L.D."/>
            <person name="Davy-Carroll L.D."/>
            <person name="Denson S.D."/>
            <person name="Dinh H.D."/>
            <person name="Fernandez S.F."/>
            <person name="Fernando P.F."/>
            <person name="Forbes L.F."/>
            <person name="Francis C.F."/>
            <person name="Francisco L.F."/>
            <person name="Fu Q.F."/>
            <person name="Garcia-Iii R.G."/>
            <person name="Garrett T.G."/>
            <person name="Gross S.G."/>
            <person name="Gubbala S.G."/>
            <person name="Hirani K.H."/>
            <person name="Hogues M.H."/>
            <person name="Hollins B.H."/>
            <person name="Jackson L.J."/>
            <person name="Javaid M.J."/>
            <person name="Jhangiani S.J."/>
            <person name="Johnson A.J."/>
            <person name="Johnson B.J."/>
            <person name="Jones J.J."/>
            <person name="Joshi V.J."/>
            <person name="Kalu J.K."/>
            <person name="Khan N.K."/>
            <person name="Korchina V.K."/>
            <person name="Kovar C.K."/>
            <person name="Lago L.L."/>
            <person name="Lara F.L."/>
            <person name="Le T.-K.L."/>
            <person name="Lee S.L."/>
            <person name="Legall-Iii F.L."/>
            <person name="Lemon S.L."/>
            <person name="Liu J.L."/>
            <person name="Liu Y.-S.L."/>
            <person name="Liyanage D.L."/>
            <person name="Lopez J.L."/>
            <person name="Lorensuhewa L.L."/>
            <person name="Mata R.M."/>
            <person name="Mathew T.M."/>
            <person name="Mercado C.M."/>
            <person name="Mercado I.M."/>
            <person name="Morales K.M."/>
            <person name="Morgan M.M."/>
            <person name="Munidasa M.M."/>
            <person name="Ngo D.N."/>
            <person name="Nguyen L.N."/>
            <person name="Nguyen T.N."/>
            <person name="Nguyen N.N."/>
            <person name="Obregon M.O."/>
            <person name="Okwuonu G.O."/>
            <person name="Ongeri F.O."/>
            <person name="Onwere C.O."/>
            <person name="Osifeso I.O."/>
            <person name="Parra A.P."/>
            <person name="Patil S.P."/>
            <person name="Perez A.P."/>
            <person name="Perez Y.P."/>
            <person name="Pham C.P."/>
            <person name="Pu L.-L.P."/>
            <person name="Puazo M.P."/>
            <person name="Quiroz J.Q."/>
            <person name="Rouhana J.R."/>
            <person name="Ruiz M.R."/>
            <person name="Ruiz S.-J.R."/>
            <person name="Saada N.S."/>
            <person name="Santibanez J.S."/>
            <person name="Scheel M.S."/>
            <person name="Schneider B.S."/>
            <person name="Simmons D.S."/>
            <person name="Sisson I.S."/>
            <person name="Tang L.-Y.T."/>
            <person name="Thornton R.T."/>
            <person name="Tisius J.T."/>
            <person name="Toledanes G.T."/>
            <person name="Trejos Z.T."/>
            <person name="Usmani K.U."/>
            <person name="Varghese R.V."/>
            <person name="Vattathil S.V."/>
            <person name="Vee V.V."/>
            <person name="Walker D.W."/>
            <person name="Weissenberger G.W."/>
            <person name="White C.W."/>
            <person name="Williams A.W."/>
            <person name="Woodworth J.W."/>
            <person name="Wright R.W."/>
            <person name="Zhu Y.Z."/>
            <person name="Han Y.H."/>
            <person name="Newsham I.N."/>
            <person name="Nazareth L.N."/>
            <person name="Worley K.W."/>
            <person name="Muzny D.M."/>
            <person name="Rogers J.R."/>
            <person name="Gibbs R.G."/>
        </authorList>
    </citation>
    <scope>NUCLEOTIDE SEQUENCE [LARGE SCALE GENOMIC DNA]</scope>
</reference>
<accession>A0A8I5N5F9</accession>
<protein>
    <submittedName>
        <fullName evidence="1">Uncharacterized protein</fullName>
    </submittedName>
</protein>
<keyword evidence="2" id="KW-1185">Reference proteome</keyword>
<proteinExistence type="predicted"/>
<sequence>MPASPSPSTAIVTFLRPSPETERVLVPCLYSLQNLLLSECDIHLTWGLSGFLANISLLTVSSMIHSVISPFSLFIHEADIYCLFGASCWVKRNVSVMSHIRIL</sequence>
<evidence type="ECO:0000313" key="2">
    <source>
        <dbReference type="Proteomes" id="UP000028761"/>
    </source>
</evidence>
<organism evidence="1 2">
    <name type="scientific">Papio anubis</name>
    <name type="common">Olive baboon</name>
    <dbReference type="NCBI Taxonomy" id="9555"/>
    <lineage>
        <taxon>Eukaryota</taxon>
        <taxon>Metazoa</taxon>
        <taxon>Chordata</taxon>
        <taxon>Craniata</taxon>
        <taxon>Vertebrata</taxon>
        <taxon>Euteleostomi</taxon>
        <taxon>Mammalia</taxon>
        <taxon>Eutheria</taxon>
        <taxon>Euarchontoglires</taxon>
        <taxon>Primates</taxon>
        <taxon>Haplorrhini</taxon>
        <taxon>Catarrhini</taxon>
        <taxon>Cercopithecidae</taxon>
        <taxon>Cercopithecinae</taxon>
        <taxon>Papio</taxon>
    </lineage>
</organism>
<evidence type="ECO:0000313" key="1">
    <source>
        <dbReference type="Ensembl" id="ENSPANP00000051201.1"/>
    </source>
</evidence>
<dbReference type="AlphaFoldDB" id="A0A8I5N5F9"/>
<reference evidence="1" key="3">
    <citation type="submission" date="2025-09" db="UniProtKB">
        <authorList>
            <consortium name="Ensembl"/>
        </authorList>
    </citation>
    <scope>IDENTIFICATION</scope>
</reference>
<name>A0A8I5N5F9_PAPAN</name>